<dbReference type="Gene3D" id="3.40.640.10">
    <property type="entry name" value="Type I PLP-dependent aspartate aminotransferase-like (Major domain)"/>
    <property type="match status" value="1"/>
</dbReference>
<dbReference type="Proteomes" id="UP000823405">
    <property type="component" value="Unassembled WGS sequence"/>
</dbReference>
<evidence type="ECO:0000313" key="2">
    <source>
        <dbReference type="EMBL" id="KAG0322942.1"/>
    </source>
</evidence>
<accession>A0A9P6RLH6</accession>
<dbReference type="NCBIfam" id="TIGR02379">
    <property type="entry name" value="ECA_wecE"/>
    <property type="match status" value="1"/>
</dbReference>
<protein>
    <recommendedName>
        <fullName evidence="1">N-acetyltransferase domain-containing protein</fullName>
    </recommendedName>
</protein>
<dbReference type="GO" id="GO:0030170">
    <property type="term" value="F:pyridoxal phosphate binding"/>
    <property type="evidence" value="ECO:0007669"/>
    <property type="project" value="TreeGrafter"/>
</dbReference>
<organism evidence="2 3">
    <name type="scientific">Linnemannia gamsii</name>
    <dbReference type="NCBI Taxonomy" id="64522"/>
    <lineage>
        <taxon>Eukaryota</taxon>
        <taxon>Fungi</taxon>
        <taxon>Fungi incertae sedis</taxon>
        <taxon>Mucoromycota</taxon>
        <taxon>Mortierellomycotina</taxon>
        <taxon>Mortierellomycetes</taxon>
        <taxon>Mortierellales</taxon>
        <taxon>Mortierellaceae</taxon>
        <taxon>Linnemannia</taxon>
    </lineage>
</organism>
<dbReference type="EMBL" id="JAAAIN010000015">
    <property type="protein sequence ID" value="KAG0322942.1"/>
    <property type="molecule type" value="Genomic_DNA"/>
</dbReference>
<dbReference type="InterPro" id="IPR015424">
    <property type="entry name" value="PyrdxlP-dep_Trfase"/>
</dbReference>
<dbReference type="CDD" id="cd04301">
    <property type="entry name" value="NAT_SF"/>
    <property type="match status" value="1"/>
</dbReference>
<evidence type="ECO:0000313" key="3">
    <source>
        <dbReference type="Proteomes" id="UP000823405"/>
    </source>
</evidence>
<comment type="caution">
    <text evidence="2">The sequence shown here is derived from an EMBL/GenBank/DDBJ whole genome shotgun (WGS) entry which is preliminary data.</text>
</comment>
<dbReference type="CDD" id="cd00616">
    <property type="entry name" value="AHBA_syn"/>
    <property type="match status" value="1"/>
</dbReference>
<dbReference type="Gene3D" id="3.90.1150.10">
    <property type="entry name" value="Aspartate Aminotransferase, domain 1"/>
    <property type="match status" value="1"/>
</dbReference>
<dbReference type="InterPro" id="IPR000182">
    <property type="entry name" value="GNAT_dom"/>
</dbReference>
<dbReference type="InterPro" id="IPR015422">
    <property type="entry name" value="PyrdxlP-dep_Trfase_small"/>
</dbReference>
<dbReference type="NCBIfam" id="NF008212">
    <property type="entry name" value="PRK10975.1"/>
    <property type="match status" value="1"/>
</dbReference>
<dbReference type="PANTHER" id="PTHR30244:SF34">
    <property type="entry name" value="DTDP-4-AMINO-4,6-DIDEOXYGALACTOSE TRANSAMINASE"/>
    <property type="match status" value="1"/>
</dbReference>
<dbReference type="OrthoDB" id="416253at2759"/>
<proteinExistence type="predicted"/>
<dbReference type="InterPro" id="IPR015421">
    <property type="entry name" value="PyrdxlP-dep_Trfase_major"/>
</dbReference>
<dbReference type="SUPFAM" id="SSF53383">
    <property type="entry name" value="PLP-dependent transferases"/>
    <property type="match status" value="1"/>
</dbReference>
<evidence type="ECO:0000259" key="1">
    <source>
        <dbReference type="PROSITE" id="PS51186"/>
    </source>
</evidence>
<sequence length="555" mass="62282">HPLRVQLEPLAWESEFFARKCARFVLDSQGVSQAQIEFTDFDIVQSKIPANRLDLLDQLVKLGFQFIEGEADFSLPINALADTQNYRIASEPDILAIRAVAKGLFAASRFRAPWYTEEERDRFYQIWAENAVRGLFDHACLVIEDTSGIHGFVTLRKLVRDAARIGLLAVRPDLTGRGLGKGLIKAARHWCAARHIQSALASNVLNGDGNFTQRCQQWFEQYTHSHKVLLTPSCTAALEMAAILLAIQPGDEVVMPSFTFVSTANAFVLRGAKIVFVDVRPDTMNIDETRIEAALTSRTRAIVPIHYAGVACEMDAIMAIADQHQLWVVEDAAQGVAATYKGRALGSIGHIGCYSFHETKNYTAGGEGGAILINQAEQVERAEIIRQKGTNRNQFLRGQTDKYTWRDIGSSYLMSDLQAAYLWAQLEAVEQISARRLELWHGYFQAFQSLAQQGRIELPAIAPDCDHNAHMFYLKLRDIKDRNAFISAMRDAGILAVFHYVPLHSSPAGQRFGVFHGEDRYTTKDSERLVRLPLFYNMTDMAHHTVINAVTRYFA</sequence>
<dbReference type="InterPro" id="IPR012749">
    <property type="entry name" value="WecE-like"/>
</dbReference>
<dbReference type="GO" id="GO:0016747">
    <property type="term" value="F:acyltransferase activity, transferring groups other than amino-acyl groups"/>
    <property type="evidence" value="ECO:0007669"/>
    <property type="project" value="InterPro"/>
</dbReference>
<dbReference type="NCBIfam" id="NF008687">
    <property type="entry name" value="PRK11706.1"/>
    <property type="match status" value="1"/>
</dbReference>
<dbReference type="SUPFAM" id="SSF55729">
    <property type="entry name" value="Acyl-CoA N-acyltransferases (Nat)"/>
    <property type="match status" value="1"/>
</dbReference>
<dbReference type="InterPro" id="IPR000653">
    <property type="entry name" value="DegT/StrS_aminotransferase"/>
</dbReference>
<feature type="non-terminal residue" evidence="2">
    <location>
        <position position="1"/>
    </location>
</feature>
<keyword evidence="3" id="KW-1185">Reference proteome</keyword>
<dbReference type="FunFam" id="3.40.640.10:FF:000037">
    <property type="entry name" value="dTDP-4-amino-4,6-dideoxygalactose transaminase"/>
    <property type="match status" value="1"/>
</dbReference>
<dbReference type="GO" id="GO:0000271">
    <property type="term" value="P:polysaccharide biosynthetic process"/>
    <property type="evidence" value="ECO:0007669"/>
    <property type="project" value="TreeGrafter"/>
</dbReference>
<reference evidence="2" key="1">
    <citation type="journal article" date="2020" name="Fungal Divers.">
        <title>Resolving the Mortierellaceae phylogeny through synthesis of multi-gene phylogenetics and phylogenomics.</title>
        <authorList>
            <person name="Vandepol N."/>
            <person name="Liber J."/>
            <person name="Desiro A."/>
            <person name="Na H."/>
            <person name="Kennedy M."/>
            <person name="Barry K."/>
            <person name="Grigoriev I.V."/>
            <person name="Miller A.N."/>
            <person name="O'Donnell K."/>
            <person name="Stajich J.E."/>
            <person name="Bonito G."/>
        </authorList>
    </citation>
    <scope>NUCLEOTIDE SEQUENCE</scope>
    <source>
        <strain evidence="2">NVP60</strain>
    </source>
</reference>
<dbReference type="AlphaFoldDB" id="A0A9P6RLH6"/>
<name>A0A9P6RLH6_9FUNG</name>
<dbReference type="GO" id="GO:0019180">
    <property type="term" value="F:dTDP-4-amino-4,6-dideoxygalactose transaminase activity"/>
    <property type="evidence" value="ECO:0007669"/>
    <property type="project" value="TreeGrafter"/>
</dbReference>
<dbReference type="Pfam" id="PF01041">
    <property type="entry name" value="DegT_DnrJ_EryC1"/>
    <property type="match status" value="1"/>
</dbReference>
<dbReference type="PANTHER" id="PTHR30244">
    <property type="entry name" value="TRANSAMINASE"/>
    <property type="match status" value="1"/>
</dbReference>
<dbReference type="PROSITE" id="PS51186">
    <property type="entry name" value="GNAT"/>
    <property type="match status" value="1"/>
</dbReference>
<gene>
    <name evidence="2" type="ORF">BGZ97_002284</name>
</gene>
<dbReference type="InterPro" id="IPR016181">
    <property type="entry name" value="Acyl_CoA_acyltransferase"/>
</dbReference>
<feature type="domain" description="N-acetyltransferase" evidence="1">
    <location>
        <begin position="84"/>
        <end position="245"/>
    </location>
</feature>